<gene>
    <name evidence="1" type="ORF">KJ970_13315</name>
</gene>
<proteinExistence type="predicted"/>
<reference evidence="1" key="1">
    <citation type="submission" date="2021-05" db="EMBL/GenBank/DDBJ databases">
        <title>Energy efficiency and biological interactions define the core microbiome of deep oligotrophic groundwater.</title>
        <authorList>
            <person name="Mehrshad M."/>
            <person name="Lopez-Fernandez M."/>
            <person name="Bell E."/>
            <person name="Bernier-Latmani R."/>
            <person name="Bertilsson S."/>
            <person name="Dopson M."/>
        </authorList>
    </citation>
    <scope>NUCLEOTIDE SEQUENCE</scope>
    <source>
        <strain evidence="1">Modern_marine.mb.64</strain>
    </source>
</reference>
<organism evidence="1 2">
    <name type="scientific">Eiseniibacteriota bacterium</name>
    <dbReference type="NCBI Taxonomy" id="2212470"/>
    <lineage>
        <taxon>Bacteria</taxon>
        <taxon>Candidatus Eiseniibacteriota</taxon>
    </lineage>
</organism>
<accession>A0A948RVP7</accession>
<evidence type="ECO:0000313" key="2">
    <source>
        <dbReference type="Proteomes" id="UP000777784"/>
    </source>
</evidence>
<evidence type="ECO:0000313" key="1">
    <source>
        <dbReference type="EMBL" id="MBU2691893.1"/>
    </source>
</evidence>
<dbReference type="Proteomes" id="UP000777784">
    <property type="component" value="Unassembled WGS sequence"/>
</dbReference>
<dbReference type="EMBL" id="JAHJDP010000077">
    <property type="protein sequence ID" value="MBU2691893.1"/>
    <property type="molecule type" value="Genomic_DNA"/>
</dbReference>
<protein>
    <submittedName>
        <fullName evidence="1">Uncharacterized protein</fullName>
    </submittedName>
</protein>
<comment type="caution">
    <text evidence="1">The sequence shown here is derived from an EMBL/GenBank/DDBJ whole genome shotgun (WGS) entry which is preliminary data.</text>
</comment>
<sequence length="237" mass="26433">MLTPEAIEKILELKKEDVIEVDGRSYATCELRAVRDPQIPNLCLHTLTGLVDYINSGMDKEHPSYSTRVIQIVSPVDVKVITPPAGPFRDRQVFASVGAALYSGKDMIGNFIPVEEFIIWLQGSFLRTPARDELLKLVSNIKDEAIRTSNDDGFSQQVTVKAGAALVRTAEIKNPFNLKPYRTFREIDQPASDFVLRVRPGISCALISTDGDQWKLDAIQGIRDYLNTELPDETILA</sequence>
<name>A0A948RVP7_UNCEI</name>
<dbReference type="AlphaFoldDB" id="A0A948RVP7"/>